<sequence length="502" mass="52187">MPDSPTATVEAPRVVSRHGDNPHHARRWLILVMIGLAQLMVVLDATIVNIALPSAQADLGFSNDARQWVVTAYALAFGSLLLLGGRVGDIFGRKPAFLIGLGGFAVVSAIGGAATSIEMLLAARAAQGVFGALLAPAALSLLTTTFTDPKERGRAFGIFGAIAGGGAAIGLLLGGVLTEYLDWRWCMFVNIIFAVIALIGSYVLLRHEPVAAADRPKLDIPGTLTSTAGLFAVVYGFANKESHDWSSASVWGFLLAGVVLLAVFVRIQTTTSHPLLPMRIVLDRDRAGAYASVFLLGIGMFAIFLFLTFYLQQNLQFTPIESGLAFMPMVATLMISATSATALLLPRFGARPLVPLGMVIGAVGLFWLSQITLTSTYGNGVLLPLMVLGVGIGLSMAPAMSVATLGVEAHDAGVASATVNTMQQIGGSIGTALLSTLAADAAVSFVEGKQPTPQLLADAAIHSYSTAFTWAAGVFLVGAVISGLLLRSGAPDMEGAAPAVHM</sequence>
<keyword evidence="2" id="KW-0813">Transport</keyword>
<dbReference type="Gene3D" id="1.20.1720.10">
    <property type="entry name" value="Multidrug resistance protein D"/>
    <property type="match status" value="1"/>
</dbReference>
<name>A0A9X2ZZJ3_9PSEU</name>
<dbReference type="PROSITE" id="PS50850">
    <property type="entry name" value="MFS"/>
    <property type="match status" value="1"/>
</dbReference>
<comment type="subcellular location">
    <subcellularLocation>
        <location evidence="1">Cell membrane</location>
        <topology evidence="1">Multi-pass membrane protein</topology>
    </subcellularLocation>
</comment>
<comment type="caution">
    <text evidence="10">The sequence shown here is derived from an EMBL/GenBank/DDBJ whole genome shotgun (WGS) entry which is preliminary data.</text>
</comment>
<dbReference type="NCBIfam" id="TIGR00711">
    <property type="entry name" value="efflux_EmrB"/>
    <property type="match status" value="1"/>
</dbReference>
<evidence type="ECO:0000313" key="10">
    <source>
        <dbReference type="EMBL" id="MCS7475948.1"/>
    </source>
</evidence>
<keyword evidence="11" id="KW-1185">Reference proteome</keyword>
<gene>
    <name evidence="10" type="ORF">NZH93_03705</name>
</gene>
<accession>A0A9X2ZZJ3</accession>
<evidence type="ECO:0000256" key="4">
    <source>
        <dbReference type="ARBA" id="ARBA00022692"/>
    </source>
</evidence>
<evidence type="ECO:0000256" key="8">
    <source>
        <dbReference type="SAM" id="Phobius"/>
    </source>
</evidence>
<feature type="transmembrane region" description="Helical" evidence="8">
    <location>
        <begin position="250"/>
        <end position="267"/>
    </location>
</feature>
<evidence type="ECO:0000256" key="1">
    <source>
        <dbReference type="ARBA" id="ARBA00004651"/>
    </source>
</evidence>
<dbReference type="GO" id="GO:0022857">
    <property type="term" value="F:transmembrane transporter activity"/>
    <property type="evidence" value="ECO:0007669"/>
    <property type="project" value="InterPro"/>
</dbReference>
<dbReference type="RefSeq" id="WP_259621472.1">
    <property type="nucleotide sequence ID" value="NZ_JANYMP010000002.1"/>
</dbReference>
<dbReference type="Gene3D" id="1.20.1250.20">
    <property type="entry name" value="MFS general substrate transporter like domains"/>
    <property type="match status" value="1"/>
</dbReference>
<feature type="transmembrane region" description="Helical" evidence="8">
    <location>
        <begin position="381"/>
        <end position="405"/>
    </location>
</feature>
<dbReference type="EMBL" id="JANYMP010000002">
    <property type="protein sequence ID" value="MCS7475948.1"/>
    <property type="molecule type" value="Genomic_DNA"/>
</dbReference>
<feature type="transmembrane region" description="Helical" evidence="8">
    <location>
        <begin position="183"/>
        <end position="205"/>
    </location>
</feature>
<feature type="region of interest" description="Disordered" evidence="7">
    <location>
        <begin position="1"/>
        <end position="20"/>
    </location>
</feature>
<feature type="transmembrane region" description="Helical" evidence="8">
    <location>
        <begin position="425"/>
        <end position="446"/>
    </location>
</feature>
<dbReference type="PANTHER" id="PTHR42718">
    <property type="entry name" value="MAJOR FACILITATOR SUPERFAMILY MULTIDRUG TRANSPORTER MFSC"/>
    <property type="match status" value="1"/>
</dbReference>
<feature type="transmembrane region" description="Helical" evidence="8">
    <location>
        <begin position="323"/>
        <end position="345"/>
    </location>
</feature>
<keyword evidence="3" id="KW-1003">Cell membrane</keyword>
<feature type="transmembrane region" description="Helical" evidence="8">
    <location>
        <begin position="121"/>
        <end position="143"/>
    </location>
</feature>
<evidence type="ECO:0000256" key="2">
    <source>
        <dbReference type="ARBA" id="ARBA00022448"/>
    </source>
</evidence>
<keyword evidence="5 8" id="KW-1133">Transmembrane helix</keyword>
<evidence type="ECO:0000256" key="3">
    <source>
        <dbReference type="ARBA" id="ARBA00022475"/>
    </source>
</evidence>
<keyword evidence="6 8" id="KW-0472">Membrane</keyword>
<dbReference type="Pfam" id="PF07690">
    <property type="entry name" value="MFS_1"/>
    <property type="match status" value="1"/>
</dbReference>
<dbReference type="CDD" id="cd17321">
    <property type="entry name" value="MFS_MMR_MDR_like"/>
    <property type="match status" value="1"/>
</dbReference>
<dbReference type="SUPFAM" id="SSF103473">
    <property type="entry name" value="MFS general substrate transporter"/>
    <property type="match status" value="1"/>
</dbReference>
<organism evidence="10 11">
    <name type="scientific">Umezawaea endophytica</name>
    <dbReference type="NCBI Taxonomy" id="1654476"/>
    <lineage>
        <taxon>Bacteria</taxon>
        <taxon>Bacillati</taxon>
        <taxon>Actinomycetota</taxon>
        <taxon>Actinomycetes</taxon>
        <taxon>Pseudonocardiales</taxon>
        <taxon>Pseudonocardiaceae</taxon>
        <taxon>Umezawaea</taxon>
    </lineage>
</organism>
<dbReference type="PANTHER" id="PTHR42718:SF46">
    <property type="entry name" value="BLR6921 PROTEIN"/>
    <property type="match status" value="1"/>
</dbReference>
<dbReference type="GO" id="GO:0005886">
    <property type="term" value="C:plasma membrane"/>
    <property type="evidence" value="ECO:0007669"/>
    <property type="project" value="UniProtKB-SubCell"/>
</dbReference>
<dbReference type="Proteomes" id="UP001141259">
    <property type="component" value="Unassembled WGS sequence"/>
</dbReference>
<dbReference type="AlphaFoldDB" id="A0A9X2ZZJ3"/>
<feature type="transmembrane region" description="Helical" evidence="8">
    <location>
        <begin position="466"/>
        <end position="486"/>
    </location>
</feature>
<dbReference type="InterPro" id="IPR020846">
    <property type="entry name" value="MFS_dom"/>
</dbReference>
<proteinExistence type="predicted"/>
<keyword evidence="4 8" id="KW-0812">Transmembrane</keyword>
<feature type="transmembrane region" description="Helical" evidence="8">
    <location>
        <begin position="288"/>
        <end position="311"/>
    </location>
</feature>
<feature type="transmembrane region" description="Helical" evidence="8">
    <location>
        <begin position="352"/>
        <end position="369"/>
    </location>
</feature>
<evidence type="ECO:0000313" key="11">
    <source>
        <dbReference type="Proteomes" id="UP001141259"/>
    </source>
</evidence>
<reference evidence="10" key="1">
    <citation type="submission" date="2022-08" db="EMBL/GenBank/DDBJ databases">
        <authorList>
            <person name="Tistechok S."/>
            <person name="Samborskyy M."/>
            <person name="Roman I."/>
        </authorList>
    </citation>
    <scope>NUCLEOTIDE SEQUENCE</scope>
    <source>
        <strain evidence="10">DSM 103496</strain>
    </source>
</reference>
<evidence type="ECO:0000259" key="9">
    <source>
        <dbReference type="PROSITE" id="PS50850"/>
    </source>
</evidence>
<dbReference type="InterPro" id="IPR011701">
    <property type="entry name" value="MFS"/>
</dbReference>
<evidence type="ECO:0000256" key="5">
    <source>
        <dbReference type="ARBA" id="ARBA00022989"/>
    </source>
</evidence>
<dbReference type="InterPro" id="IPR004638">
    <property type="entry name" value="EmrB-like"/>
</dbReference>
<feature type="transmembrane region" description="Helical" evidence="8">
    <location>
        <begin position="65"/>
        <end position="84"/>
    </location>
</feature>
<protein>
    <submittedName>
        <fullName evidence="10">MFS transporter</fullName>
    </submittedName>
</protein>
<feature type="domain" description="Major facilitator superfamily (MFS) profile" evidence="9">
    <location>
        <begin position="30"/>
        <end position="490"/>
    </location>
</feature>
<evidence type="ECO:0000256" key="7">
    <source>
        <dbReference type="SAM" id="MobiDB-lite"/>
    </source>
</evidence>
<feature type="transmembrane region" description="Helical" evidence="8">
    <location>
        <begin position="28"/>
        <end position="53"/>
    </location>
</feature>
<feature type="transmembrane region" description="Helical" evidence="8">
    <location>
        <begin position="155"/>
        <end position="177"/>
    </location>
</feature>
<evidence type="ECO:0000256" key="6">
    <source>
        <dbReference type="ARBA" id="ARBA00023136"/>
    </source>
</evidence>
<dbReference type="InterPro" id="IPR036259">
    <property type="entry name" value="MFS_trans_sf"/>
</dbReference>
<feature type="transmembrane region" description="Helical" evidence="8">
    <location>
        <begin position="217"/>
        <end position="238"/>
    </location>
</feature>
<feature type="transmembrane region" description="Helical" evidence="8">
    <location>
        <begin position="96"/>
        <end position="115"/>
    </location>
</feature>